<proteinExistence type="predicted"/>
<organism evidence="1">
    <name type="scientific">Siphoviridae sp. ctE6L85</name>
    <dbReference type="NCBI Taxonomy" id="2826202"/>
    <lineage>
        <taxon>Viruses</taxon>
        <taxon>Duplodnaviria</taxon>
        <taxon>Heunggongvirae</taxon>
        <taxon>Uroviricota</taxon>
        <taxon>Caudoviricetes</taxon>
    </lineage>
</organism>
<dbReference type="EMBL" id="BK015711">
    <property type="protein sequence ID" value="DAE21334.1"/>
    <property type="molecule type" value="Genomic_DNA"/>
</dbReference>
<protein>
    <submittedName>
        <fullName evidence="1">Uncharacterized protein</fullName>
    </submittedName>
</protein>
<evidence type="ECO:0000313" key="1">
    <source>
        <dbReference type="EMBL" id="DAE21334.1"/>
    </source>
</evidence>
<name>A0A8S5QQ33_9CAUD</name>
<accession>A0A8S5QQ33</accession>
<reference evidence="1" key="1">
    <citation type="journal article" date="2021" name="Proc. Natl. Acad. Sci. U.S.A.">
        <title>A Catalog of Tens of Thousands of Viruses from Human Metagenomes Reveals Hidden Associations with Chronic Diseases.</title>
        <authorList>
            <person name="Tisza M.J."/>
            <person name="Buck C.B."/>
        </authorList>
    </citation>
    <scope>NUCLEOTIDE SEQUENCE</scope>
    <source>
        <strain evidence="1">CtE6L85</strain>
    </source>
</reference>
<sequence length="132" mass="15600">MKKQSKPPQFSESIGAFCRMMEDAQKDYAWNYSEVNRMDRLTQDYLHKLELDGLDYKERAKVATSLAKCRQARREYKDTVEILEPLVQFLESDKGKNLLNLMREALGKTRKVEKCMETRTYIPRVLEQEVSK</sequence>